<reference evidence="1" key="2">
    <citation type="journal article" date="2015" name="Data Brief">
        <title>Shoot transcriptome of the giant reed, Arundo donax.</title>
        <authorList>
            <person name="Barrero R.A."/>
            <person name="Guerrero F.D."/>
            <person name="Moolhuijzen P."/>
            <person name="Goolsby J.A."/>
            <person name="Tidwell J."/>
            <person name="Bellgard S.E."/>
            <person name="Bellgard M.I."/>
        </authorList>
    </citation>
    <scope>NUCLEOTIDE SEQUENCE</scope>
    <source>
        <tissue evidence="1">Shoot tissue taken approximately 20 cm above the soil surface</tissue>
    </source>
</reference>
<accession>A0A0A9E3V0</accession>
<evidence type="ECO:0000313" key="1">
    <source>
        <dbReference type="EMBL" id="JAD94751.1"/>
    </source>
</evidence>
<dbReference type="EMBL" id="GBRH01203144">
    <property type="protein sequence ID" value="JAD94751.1"/>
    <property type="molecule type" value="Transcribed_RNA"/>
</dbReference>
<dbReference type="AlphaFoldDB" id="A0A0A9E3V0"/>
<protein>
    <submittedName>
        <fullName evidence="1">Uncharacterized protein</fullName>
    </submittedName>
</protein>
<proteinExistence type="predicted"/>
<sequence length="54" mass="5999">MAEAVNGWNHRIRLRGVGKRARAESMGLRPPLPLRAPLPLFLGAGRAAQERNRI</sequence>
<name>A0A0A9E3V0_ARUDO</name>
<reference evidence="1" key="1">
    <citation type="submission" date="2014-09" db="EMBL/GenBank/DDBJ databases">
        <authorList>
            <person name="Magalhaes I.L.F."/>
            <person name="Oliveira U."/>
            <person name="Santos F.R."/>
            <person name="Vidigal T.H.D.A."/>
            <person name="Brescovit A.D."/>
            <person name="Santos A.J."/>
        </authorList>
    </citation>
    <scope>NUCLEOTIDE SEQUENCE</scope>
    <source>
        <tissue evidence="1">Shoot tissue taken approximately 20 cm above the soil surface</tissue>
    </source>
</reference>
<organism evidence="1">
    <name type="scientific">Arundo donax</name>
    <name type="common">Giant reed</name>
    <name type="synonym">Donax arundinaceus</name>
    <dbReference type="NCBI Taxonomy" id="35708"/>
    <lineage>
        <taxon>Eukaryota</taxon>
        <taxon>Viridiplantae</taxon>
        <taxon>Streptophyta</taxon>
        <taxon>Embryophyta</taxon>
        <taxon>Tracheophyta</taxon>
        <taxon>Spermatophyta</taxon>
        <taxon>Magnoliopsida</taxon>
        <taxon>Liliopsida</taxon>
        <taxon>Poales</taxon>
        <taxon>Poaceae</taxon>
        <taxon>PACMAD clade</taxon>
        <taxon>Arundinoideae</taxon>
        <taxon>Arundineae</taxon>
        <taxon>Arundo</taxon>
    </lineage>
</organism>